<dbReference type="Gene3D" id="2.30.30.390">
    <property type="entry name" value="Hemimethylated DNA-binding domain"/>
    <property type="match status" value="1"/>
</dbReference>
<organism evidence="3 4">
    <name type="scientific">Legionella bozemanae</name>
    <name type="common">Fluoribacter bozemanae</name>
    <dbReference type="NCBI Taxonomy" id="447"/>
    <lineage>
        <taxon>Bacteria</taxon>
        <taxon>Pseudomonadati</taxon>
        <taxon>Pseudomonadota</taxon>
        <taxon>Gammaproteobacteria</taxon>
        <taxon>Legionellales</taxon>
        <taxon>Legionellaceae</taxon>
        <taxon>Legionella</taxon>
    </lineage>
</organism>
<keyword evidence="4" id="KW-1185">Reference proteome</keyword>
<dbReference type="GO" id="GO:0003677">
    <property type="term" value="F:DNA binding"/>
    <property type="evidence" value="ECO:0007669"/>
    <property type="project" value="UniProtKB-UniRule"/>
</dbReference>
<protein>
    <recommendedName>
        <fullName evidence="1">Heat shock protein HspQ</fullName>
    </recommendedName>
</protein>
<accession>A0A0W0RTP9</accession>
<evidence type="ECO:0000313" key="3">
    <source>
        <dbReference type="EMBL" id="KTC74424.1"/>
    </source>
</evidence>
<dbReference type="OrthoDB" id="9806050at2"/>
<dbReference type="SMART" id="SM00992">
    <property type="entry name" value="YccV-like"/>
    <property type="match status" value="1"/>
</dbReference>
<dbReference type="NCBIfam" id="TIGR02097">
    <property type="entry name" value="yccV"/>
    <property type="match status" value="1"/>
</dbReference>
<dbReference type="Proteomes" id="UP000054695">
    <property type="component" value="Unassembled WGS sequence"/>
</dbReference>
<evidence type="ECO:0000259" key="2">
    <source>
        <dbReference type="SMART" id="SM00992"/>
    </source>
</evidence>
<dbReference type="EMBL" id="LNXU01000015">
    <property type="protein sequence ID" value="KTC74424.1"/>
    <property type="molecule type" value="Genomic_DNA"/>
</dbReference>
<feature type="domain" description="Hemimethylated DNA-binding" evidence="2">
    <location>
        <begin position="4"/>
        <end position="99"/>
    </location>
</feature>
<dbReference type="InterPro" id="IPR036623">
    <property type="entry name" value="Hemimethylated_DNA-bd_sf"/>
</dbReference>
<comment type="caution">
    <text evidence="3">The sequence shown here is derived from an EMBL/GenBank/DDBJ whole genome shotgun (WGS) entry which is preliminary data.</text>
</comment>
<proteinExistence type="predicted"/>
<name>A0A0W0RTP9_LEGBO</name>
<evidence type="ECO:0000313" key="4">
    <source>
        <dbReference type="Proteomes" id="UP000054695"/>
    </source>
</evidence>
<sequence>MNKIAQFNIGDLVIHKNSRYRAIVVDVDPLFQASGRYNPQAHKREFATRNPWYRLLIDDSSQITYVEECMLIADTSQRPINNPHIRFYLKEKEGHYSNVSPTH</sequence>
<dbReference type="Pfam" id="PF08755">
    <property type="entry name" value="YccV-like"/>
    <property type="match status" value="1"/>
</dbReference>
<dbReference type="STRING" id="447.Lboz_1337"/>
<dbReference type="PATRIC" id="fig|447.4.peg.1427"/>
<dbReference type="InterPro" id="IPR011722">
    <property type="entry name" value="Hemimethylated_DNA-bd_dom"/>
</dbReference>
<reference evidence="3 4" key="1">
    <citation type="submission" date="2015-11" db="EMBL/GenBank/DDBJ databases">
        <title>Genomic analysis of 38 Legionella species identifies large and diverse effector repertoires.</title>
        <authorList>
            <person name="Burstein D."/>
            <person name="Amaro F."/>
            <person name="Zusman T."/>
            <person name="Lifshitz Z."/>
            <person name="Cohen O."/>
            <person name="Gilbert J.A."/>
            <person name="Pupko T."/>
            <person name="Shuman H.A."/>
            <person name="Segal G."/>
        </authorList>
    </citation>
    <scope>NUCLEOTIDE SEQUENCE [LARGE SCALE GENOMIC DNA]</scope>
    <source>
        <strain evidence="3 4">WIGA</strain>
    </source>
</reference>
<keyword evidence="3" id="KW-0238">DNA-binding</keyword>
<dbReference type="RefSeq" id="WP_058459003.1">
    <property type="nucleotide sequence ID" value="NZ_CAAAIY010000016.1"/>
</dbReference>
<dbReference type="SUPFAM" id="SSF141255">
    <property type="entry name" value="YccV-like"/>
    <property type="match status" value="1"/>
</dbReference>
<evidence type="ECO:0000256" key="1">
    <source>
        <dbReference type="NCBIfam" id="TIGR02097"/>
    </source>
</evidence>
<dbReference type="AlphaFoldDB" id="A0A0W0RTP9"/>
<gene>
    <name evidence="3" type="ORF">Lboz_1337</name>
</gene>